<reference evidence="2" key="2">
    <citation type="submission" date="2023-05" db="EMBL/GenBank/DDBJ databases">
        <authorList>
            <consortium name="Lawrence Berkeley National Laboratory"/>
            <person name="Steindorff A."/>
            <person name="Hensen N."/>
            <person name="Bonometti L."/>
            <person name="Westerberg I."/>
            <person name="Brannstrom I.O."/>
            <person name="Guillou S."/>
            <person name="Cros-Aarteil S."/>
            <person name="Calhoun S."/>
            <person name="Haridas S."/>
            <person name="Kuo A."/>
            <person name="Mondo S."/>
            <person name="Pangilinan J."/>
            <person name="Riley R."/>
            <person name="Labutti K."/>
            <person name="Andreopoulos B."/>
            <person name="Lipzen A."/>
            <person name="Chen C."/>
            <person name="Yanf M."/>
            <person name="Daum C."/>
            <person name="Ng V."/>
            <person name="Clum A."/>
            <person name="Ohm R."/>
            <person name="Martin F."/>
            <person name="Silar P."/>
            <person name="Natvig D."/>
            <person name="Lalanne C."/>
            <person name="Gautier V."/>
            <person name="Ament-Velasquez S.L."/>
            <person name="Kruys A."/>
            <person name="Hutchinson M.I."/>
            <person name="Powell A.J."/>
            <person name="Barry K."/>
            <person name="Miller A.N."/>
            <person name="Grigoriev I.V."/>
            <person name="Debuchy R."/>
            <person name="Gladieux P."/>
            <person name="Thoren M.H."/>
            <person name="Johannesson H."/>
        </authorList>
    </citation>
    <scope>NUCLEOTIDE SEQUENCE</scope>
    <source>
        <strain evidence="2">CBS 990.96</strain>
    </source>
</reference>
<feature type="transmembrane region" description="Helical" evidence="1">
    <location>
        <begin position="73"/>
        <end position="96"/>
    </location>
</feature>
<proteinExistence type="predicted"/>
<dbReference type="AlphaFoldDB" id="A0AAN7BL79"/>
<name>A0AAN7BL79_9PEZI</name>
<comment type="caution">
    <text evidence="2">The sequence shown here is derived from an EMBL/GenBank/DDBJ whole genome shotgun (WGS) entry which is preliminary data.</text>
</comment>
<reference evidence="2" key="1">
    <citation type="journal article" date="2023" name="Mol. Phylogenet. Evol.">
        <title>Genome-scale phylogeny and comparative genomics of the fungal order Sordariales.</title>
        <authorList>
            <person name="Hensen N."/>
            <person name="Bonometti L."/>
            <person name="Westerberg I."/>
            <person name="Brannstrom I.O."/>
            <person name="Guillou S."/>
            <person name="Cros-Aarteil S."/>
            <person name="Calhoun S."/>
            <person name="Haridas S."/>
            <person name="Kuo A."/>
            <person name="Mondo S."/>
            <person name="Pangilinan J."/>
            <person name="Riley R."/>
            <person name="LaButti K."/>
            <person name="Andreopoulos B."/>
            <person name="Lipzen A."/>
            <person name="Chen C."/>
            <person name="Yan M."/>
            <person name="Daum C."/>
            <person name="Ng V."/>
            <person name="Clum A."/>
            <person name="Steindorff A."/>
            <person name="Ohm R.A."/>
            <person name="Martin F."/>
            <person name="Silar P."/>
            <person name="Natvig D.O."/>
            <person name="Lalanne C."/>
            <person name="Gautier V."/>
            <person name="Ament-Velasquez S.L."/>
            <person name="Kruys A."/>
            <person name="Hutchinson M.I."/>
            <person name="Powell A.J."/>
            <person name="Barry K."/>
            <person name="Miller A.N."/>
            <person name="Grigoriev I.V."/>
            <person name="Debuchy R."/>
            <person name="Gladieux P."/>
            <person name="Hiltunen Thoren M."/>
            <person name="Johannesson H."/>
        </authorList>
    </citation>
    <scope>NUCLEOTIDE SEQUENCE</scope>
    <source>
        <strain evidence="2">CBS 990.96</strain>
    </source>
</reference>
<accession>A0AAN7BL79</accession>
<keyword evidence="1" id="KW-0472">Membrane</keyword>
<evidence type="ECO:0000313" key="3">
    <source>
        <dbReference type="Proteomes" id="UP001301958"/>
    </source>
</evidence>
<evidence type="ECO:0000313" key="2">
    <source>
        <dbReference type="EMBL" id="KAK4225621.1"/>
    </source>
</evidence>
<keyword evidence="1" id="KW-0812">Transmembrane</keyword>
<evidence type="ECO:0000256" key="1">
    <source>
        <dbReference type="SAM" id="Phobius"/>
    </source>
</evidence>
<dbReference type="Proteomes" id="UP001301958">
    <property type="component" value="Unassembled WGS sequence"/>
</dbReference>
<dbReference type="EMBL" id="MU865362">
    <property type="protein sequence ID" value="KAK4225621.1"/>
    <property type="molecule type" value="Genomic_DNA"/>
</dbReference>
<organism evidence="2 3">
    <name type="scientific">Podospora fimiseda</name>
    <dbReference type="NCBI Taxonomy" id="252190"/>
    <lineage>
        <taxon>Eukaryota</taxon>
        <taxon>Fungi</taxon>
        <taxon>Dikarya</taxon>
        <taxon>Ascomycota</taxon>
        <taxon>Pezizomycotina</taxon>
        <taxon>Sordariomycetes</taxon>
        <taxon>Sordariomycetidae</taxon>
        <taxon>Sordariales</taxon>
        <taxon>Podosporaceae</taxon>
        <taxon>Podospora</taxon>
    </lineage>
</organism>
<keyword evidence="1" id="KW-1133">Transmembrane helix</keyword>
<gene>
    <name evidence="2" type="ORF">QBC38DRAFT_253970</name>
</gene>
<sequence>MKTTQEFDPLHQNKVIVTQIITRATITITAIITLGQEDPTSTIQSTTSTASIPAGAPPIMAPAPNADLSSEQLGAILGSVLGFAGLVMLLCCCLALQRKRRLRTERTTTRVVYTNGYYSQSDSTFSGSGETDRAVRYTRRMSQRYVDPRLQQQQQQQFWGMPARRTDAGFTTVPQPVRFPPTPRYTNYVQTPYPQISGVQRYP</sequence>
<protein>
    <submittedName>
        <fullName evidence="2">Uncharacterized protein</fullName>
    </submittedName>
</protein>
<keyword evidence="3" id="KW-1185">Reference proteome</keyword>